<reference evidence="1" key="1">
    <citation type="submission" date="2021-10" db="EMBL/GenBank/DDBJ databases">
        <title>Psilocybe cubensis genome.</title>
        <authorList>
            <person name="Mckernan K.J."/>
            <person name="Crawford S."/>
            <person name="Trippe A."/>
            <person name="Kane L.T."/>
            <person name="Mclaughlin S."/>
        </authorList>
    </citation>
    <scope>NUCLEOTIDE SEQUENCE</scope>
    <source>
        <strain evidence="1">MGC-MH-2018</strain>
    </source>
</reference>
<organism evidence="1 2">
    <name type="scientific">Psilocybe cubensis</name>
    <name type="common">Psychedelic mushroom</name>
    <name type="synonym">Stropharia cubensis</name>
    <dbReference type="NCBI Taxonomy" id="181762"/>
    <lineage>
        <taxon>Eukaryota</taxon>
        <taxon>Fungi</taxon>
        <taxon>Dikarya</taxon>
        <taxon>Basidiomycota</taxon>
        <taxon>Agaricomycotina</taxon>
        <taxon>Agaricomycetes</taxon>
        <taxon>Agaricomycetidae</taxon>
        <taxon>Agaricales</taxon>
        <taxon>Agaricineae</taxon>
        <taxon>Strophariaceae</taxon>
        <taxon>Psilocybe</taxon>
    </lineage>
</organism>
<evidence type="ECO:0000313" key="1">
    <source>
        <dbReference type="EMBL" id="KAH9477039.1"/>
    </source>
</evidence>
<evidence type="ECO:0000313" key="2">
    <source>
        <dbReference type="Proteomes" id="UP000664032"/>
    </source>
</evidence>
<proteinExistence type="predicted"/>
<keyword evidence="2" id="KW-1185">Reference proteome</keyword>
<name>A0ACB8GN95_PSICU</name>
<sequence>MKAYNGLTATAATITHLKQELMHAIWLILLDEEFIEWIFKHGKDVKSTCVKDILQDILAVPTQNAFSTRLSQFGFNLHSMFVPDFLHKFELGVWKSFFMHMI</sequence>
<dbReference type="EMBL" id="JAFIQS020000010">
    <property type="protein sequence ID" value="KAH9477039.1"/>
    <property type="molecule type" value="Genomic_DNA"/>
</dbReference>
<accession>A0ACB8GN95</accession>
<gene>
    <name evidence="1" type="ORF">JR316_0010955</name>
</gene>
<dbReference type="Proteomes" id="UP000664032">
    <property type="component" value="Unassembled WGS sequence"/>
</dbReference>
<comment type="caution">
    <text evidence="1">The sequence shown here is derived from an EMBL/GenBank/DDBJ whole genome shotgun (WGS) entry which is preliminary data.</text>
</comment>
<protein>
    <submittedName>
        <fullName evidence="1">Uncharacterized protein</fullName>
    </submittedName>
</protein>